<name>A0A402BGF7_9CHLR</name>
<reference evidence="2" key="1">
    <citation type="submission" date="2018-12" db="EMBL/GenBank/DDBJ databases">
        <title>Tengunoibacter tsumagoiensis gen. nov., sp. nov., Dictyobacter kobayashii sp. nov., D. alpinus sp. nov., and D. joshuensis sp. nov. and description of Dictyobacteraceae fam. nov. within the order Ktedonobacterales isolated from Tengu-no-mugimeshi.</title>
        <authorList>
            <person name="Wang C.M."/>
            <person name="Zheng Y."/>
            <person name="Sakai Y."/>
            <person name="Toyoda A."/>
            <person name="Minakuchi Y."/>
            <person name="Abe K."/>
            <person name="Yokota A."/>
            <person name="Yabe S."/>
        </authorList>
    </citation>
    <scope>NUCLEOTIDE SEQUENCE [LARGE SCALE GENOMIC DNA]</scope>
    <source>
        <strain evidence="2">Uno16</strain>
    </source>
</reference>
<evidence type="ECO:0000313" key="1">
    <source>
        <dbReference type="EMBL" id="GCE30508.1"/>
    </source>
</evidence>
<sequence length="85" mass="9820">MRICALWLLKNNKIKGARSARLRASATILICASFKYNLSLHDFPYGVNKGEYPLLALERLQILFCQMDIPKVRSDRQDKTYSKDV</sequence>
<evidence type="ECO:0000313" key="2">
    <source>
        <dbReference type="Proteomes" id="UP000287171"/>
    </source>
</evidence>
<organism evidence="1 2">
    <name type="scientific">Dictyobacter alpinus</name>
    <dbReference type="NCBI Taxonomy" id="2014873"/>
    <lineage>
        <taxon>Bacteria</taxon>
        <taxon>Bacillati</taxon>
        <taxon>Chloroflexota</taxon>
        <taxon>Ktedonobacteria</taxon>
        <taxon>Ktedonobacterales</taxon>
        <taxon>Dictyobacteraceae</taxon>
        <taxon>Dictyobacter</taxon>
    </lineage>
</organism>
<keyword evidence="2" id="KW-1185">Reference proteome</keyword>
<dbReference type="Proteomes" id="UP000287171">
    <property type="component" value="Unassembled WGS sequence"/>
</dbReference>
<dbReference type="AlphaFoldDB" id="A0A402BGF7"/>
<comment type="caution">
    <text evidence="1">The sequence shown here is derived from an EMBL/GenBank/DDBJ whole genome shotgun (WGS) entry which is preliminary data.</text>
</comment>
<proteinExistence type="predicted"/>
<gene>
    <name evidence="1" type="ORF">KDA_59920</name>
</gene>
<protein>
    <submittedName>
        <fullName evidence="1">Uncharacterized protein</fullName>
    </submittedName>
</protein>
<dbReference type="EMBL" id="BIFT01000002">
    <property type="protein sequence ID" value="GCE30508.1"/>
    <property type="molecule type" value="Genomic_DNA"/>
</dbReference>
<accession>A0A402BGF7</accession>